<dbReference type="InterPro" id="IPR041546">
    <property type="entry name" value="ClpA/ClpB_AAA_lid"/>
</dbReference>
<evidence type="ECO:0000256" key="3">
    <source>
        <dbReference type="ARBA" id="ARBA00022741"/>
    </source>
</evidence>
<evidence type="ECO:0000256" key="1">
    <source>
        <dbReference type="ARBA" id="ARBA00008675"/>
    </source>
</evidence>
<feature type="domain" description="ATPase AAA-type core" evidence="6">
    <location>
        <begin position="8"/>
        <end position="55"/>
    </location>
</feature>
<keyword evidence="9" id="KW-1185">Reference proteome</keyword>
<dbReference type="Proteomes" id="UP000467840">
    <property type="component" value="Chromosome 14"/>
</dbReference>
<comment type="caution">
    <text evidence="8">The sequence shown here is derived from an EMBL/GenBank/DDBJ whole genome shotgun (WGS) entry which is preliminary data.</text>
</comment>
<feature type="coiled-coil region" evidence="5">
    <location>
        <begin position="162"/>
        <end position="196"/>
    </location>
</feature>
<dbReference type="GO" id="GO:0005737">
    <property type="term" value="C:cytoplasm"/>
    <property type="evidence" value="ECO:0007669"/>
    <property type="project" value="TreeGrafter"/>
</dbReference>
<dbReference type="InterPro" id="IPR027417">
    <property type="entry name" value="P-loop_NTPase"/>
</dbReference>
<name>A0A6A6MC36_HEVBR</name>
<accession>A0A6A6MC36</accession>
<keyword evidence="2" id="KW-0677">Repeat</keyword>
<dbReference type="Pfam" id="PF00004">
    <property type="entry name" value="AAA"/>
    <property type="match status" value="1"/>
</dbReference>
<proteinExistence type="inferred from homology"/>
<feature type="domain" description="ClpA/ClpB AAA lid" evidence="7">
    <location>
        <begin position="99"/>
        <end position="199"/>
    </location>
</feature>
<dbReference type="SUPFAM" id="SSF52540">
    <property type="entry name" value="P-loop containing nucleoside triphosphate hydrolases"/>
    <property type="match status" value="1"/>
</dbReference>
<keyword evidence="5" id="KW-0175">Coiled coil</keyword>
<protein>
    <recommendedName>
        <fullName evidence="10">ClpA/ClpB AAA lid domain-containing protein</fullName>
    </recommendedName>
</protein>
<evidence type="ECO:0000259" key="6">
    <source>
        <dbReference type="Pfam" id="PF00004"/>
    </source>
</evidence>
<dbReference type="CDD" id="cd00009">
    <property type="entry name" value="AAA"/>
    <property type="match status" value="1"/>
</dbReference>
<dbReference type="GO" id="GO:0034605">
    <property type="term" value="P:cellular response to heat"/>
    <property type="evidence" value="ECO:0007669"/>
    <property type="project" value="TreeGrafter"/>
</dbReference>
<dbReference type="EMBL" id="JAAGAX010000006">
    <property type="protein sequence ID" value="KAF2311210.1"/>
    <property type="molecule type" value="Genomic_DNA"/>
</dbReference>
<dbReference type="FunFam" id="3.40.50.300:FF:000120">
    <property type="entry name" value="ATP-dependent chaperone ClpB"/>
    <property type="match status" value="1"/>
</dbReference>
<dbReference type="GO" id="GO:0005524">
    <property type="term" value="F:ATP binding"/>
    <property type="evidence" value="ECO:0007669"/>
    <property type="project" value="UniProtKB-KW"/>
</dbReference>
<dbReference type="AlphaFoldDB" id="A0A6A6MC36"/>
<comment type="similarity">
    <text evidence="1">Belongs to the ClpA/ClpB family.</text>
</comment>
<dbReference type="InterPro" id="IPR050130">
    <property type="entry name" value="ClpA_ClpB"/>
</dbReference>
<evidence type="ECO:0000256" key="5">
    <source>
        <dbReference type="SAM" id="Coils"/>
    </source>
</evidence>
<dbReference type="Gene3D" id="3.40.50.300">
    <property type="entry name" value="P-loop containing nucleotide triphosphate hydrolases"/>
    <property type="match status" value="2"/>
</dbReference>
<reference evidence="8 9" key="1">
    <citation type="journal article" date="2020" name="Mol. Plant">
        <title>The Chromosome-Based Rubber Tree Genome Provides New Insights into Spurge Genome Evolution and Rubber Biosynthesis.</title>
        <authorList>
            <person name="Liu J."/>
            <person name="Shi C."/>
            <person name="Shi C.C."/>
            <person name="Li W."/>
            <person name="Zhang Q.J."/>
            <person name="Zhang Y."/>
            <person name="Li K."/>
            <person name="Lu H.F."/>
            <person name="Shi C."/>
            <person name="Zhu S.T."/>
            <person name="Xiao Z.Y."/>
            <person name="Nan H."/>
            <person name="Yue Y."/>
            <person name="Zhu X.G."/>
            <person name="Wu Y."/>
            <person name="Hong X.N."/>
            <person name="Fan G.Y."/>
            <person name="Tong Y."/>
            <person name="Zhang D."/>
            <person name="Mao C.L."/>
            <person name="Liu Y.L."/>
            <person name="Hao S.J."/>
            <person name="Liu W.Q."/>
            <person name="Lv M.Q."/>
            <person name="Zhang H.B."/>
            <person name="Liu Y."/>
            <person name="Hu-Tang G.R."/>
            <person name="Wang J.P."/>
            <person name="Wang J.H."/>
            <person name="Sun Y.H."/>
            <person name="Ni S.B."/>
            <person name="Chen W.B."/>
            <person name="Zhang X.C."/>
            <person name="Jiao Y.N."/>
            <person name="Eichler E.E."/>
            <person name="Li G.H."/>
            <person name="Liu X."/>
            <person name="Gao L.Z."/>
        </authorList>
    </citation>
    <scope>NUCLEOTIDE SEQUENCE [LARGE SCALE GENOMIC DNA]</scope>
    <source>
        <strain evidence="9">cv. GT1</strain>
        <tissue evidence="8">Leaf</tissue>
    </source>
</reference>
<dbReference type="GO" id="GO:0016887">
    <property type="term" value="F:ATP hydrolysis activity"/>
    <property type="evidence" value="ECO:0007669"/>
    <property type="project" value="InterPro"/>
</dbReference>
<gene>
    <name evidence="8" type="ORF">GH714_020907</name>
</gene>
<organism evidence="8 9">
    <name type="scientific">Hevea brasiliensis</name>
    <name type="common">Para rubber tree</name>
    <name type="synonym">Siphonia brasiliensis</name>
    <dbReference type="NCBI Taxonomy" id="3981"/>
    <lineage>
        <taxon>Eukaryota</taxon>
        <taxon>Viridiplantae</taxon>
        <taxon>Streptophyta</taxon>
        <taxon>Embryophyta</taxon>
        <taxon>Tracheophyta</taxon>
        <taxon>Spermatophyta</taxon>
        <taxon>Magnoliopsida</taxon>
        <taxon>eudicotyledons</taxon>
        <taxon>Gunneridae</taxon>
        <taxon>Pentapetalae</taxon>
        <taxon>rosids</taxon>
        <taxon>fabids</taxon>
        <taxon>Malpighiales</taxon>
        <taxon>Euphorbiaceae</taxon>
        <taxon>Crotonoideae</taxon>
        <taxon>Micrandreae</taxon>
        <taxon>Hevea</taxon>
    </lineage>
</organism>
<evidence type="ECO:0000313" key="8">
    <source>
        <dbReference type="EMBL" id="KAF2311210.1"/>
    </source>
</evidence>
<evidence type="ECO:0000259" key="7">
    <source>
        <dbReference type="Pfam" id="PF17871"/>
    </source>
</evidence>
<keyword evidence="3" id="KW-0547">Nucleotide-binding</keyword>
<sequence length="200" mass="22355">MGALVAGAKYRGEFEERLKAVLKEVEEAEGKVILFIDEIHLVLGAGRTEGSMDAANLFSLARGQLKCIGATTLEEYRKYVEKDAAFERRFQQVYVTEPSVTDAINILRGLKEKYEGHHGVRILDRALVVAAQLSSRYIAGCRLPDKAIDLVDEACANVRVQLDSQPEEIDSLERKKIQLEVELHALEKEKDKASKARLAE</sequence>
<evidence type="ECO:0000313" key="9">
    <source>
        <dbReference type="Proteomes" id="UP000467840"/>
    </source>
</evidence>
<evidence type="ECO:0000256" key="4">
    <source>
        <dbReference type="ARBA" id="ARBA00022840"/>
    </source>
</evidence>
<evidence type="ECO:0008006" key="10">
    <source>
        <dbReference type="Google" id="ProtNLM"/>
    </source>
</evidence>
<dbReference type="PANTHER" id="PTHR11638:SF18">
    <property type="entry name" value="HEAT SHOCK PROTEIN 104"/>
    <property type="match status" value="1"/>
</dbReference>
<dbReference type="PANTHER" id="PTHR11638">
    <property type="entry name" value="ATP-DEPENDENT CLP PROTEASE"/>
    <property type="match status" value="1"/>
</dbReference>
<keyword evidence="4" id="KW-0067">ATP-binding</keyword>
<evidence type="ECO:0000256" key="2">
    <source>
        <dbReference type="ARBA" id="ARBA00022737"/>
    </source>
</evidence>
<dbReference type="Pfam" id="PF17871">
    <property type="entry name" value="AAA_lid_9"/>
    <property type="match status" value="1"/>
</dbReference>
<dbReference type="InterPro" id="IPR003959">
    <property type="entry name" value="ATPase_AAA_core"/>
</dbReference>